<evidence type="ECO:0000313" key="2">
    <source>
        <dbReference type="Proteomes" id="UP001311232"/>
    </source>
</evidence>
<sequence length="237" mass="26568">MDLADDHQASSMDLFTFLSREAEKTLRRSAGLSVPQSAYDGSSKALILLPPQEMPSWSTVLCFSQRGGVSHGCFCHAWSSNTLARWREGCSESARIFICHSTVSQARYSKLAAAPPMPSSLAPTWCSEATPDELEQRLRFFARQIKSFRRTSLMYSSPELMERIRQMEGDYETAVSRALLLLLLSSPRQVYSLLQSFRRGPWAGCLHDQVLSTSLVSSWGCSWNSGLTHSLTHHSQR</sequence>
<keyword evidence="2" id="KW-1185">Reference proteome</keyword>
<proteinExistence type="predicted"/>
<accession>A0AAV9S1A1</accession>
<name>A0AAV9S1A1_9TELE</name>
<comment type="caution">
    <text evidence="1">The sequence shown here is derived from an EMBL/GenBank/DDBJ whole genome shotgun (WGS) entry which is preliminary data.</text>
</comment>
<reference evidence="1 2" key="1">
    <citation type="submission" date="2021-06" db="EMBL/GenBank/DDBJ databases">
        <authorList>
            <person name="Palmer J.M."/>
        </authorList>
    </citation>
    <scope>NUCLEOTIDE SEQUENCE [LARGE SCALE GENOMIC DNA]</scope>
    <source>
        <strain evidence="1 2">MEX-2019</strain>
        <tissue evidence="1">Muscle</tissue>
    </source>
</reference>
<organism evidence="1 2">
    <name type="scientific">Crenichthys baileyi</name>
    <name type="common">White River springfish</name>
    <dbReference type="NCBI Taxonomy" id="28760"/>
    <lineage>
        <taxon>Eukaryota</taxon>
        <taxon>Metazoa</taxon>
        <taxon>Chordata</taxon>
        <taxon>Craniata</taxon>
        <taxon>Vertebrata</taxon>
        <taxon>Euteleostomi</taxon>
        <taxon>Actinopterygii</taxon>
        <taxon>Neopterygii</taxon>
        <taxon>Teleostei</taxon>
        <taxon>Neoteleostei</taxon>
        <taxon>Acanthomorphata</taxon>
        <taxon>Ovalentaria</taxon>
        <taxon>Atherinomorphae</taxon>
        <taxon>Cyprinodontiformes</taxon>
        <taxon>Goodeidae</taxon>
        <taxon>Crenichthys</taxon>
    </lineage>
</organism>
<evidence type="ECO:0000313" key="1">
    <source>
        <dbReference type="EMBL" id="KAK5615098.1"/>
    </source>
</evidence>
<dbReference type="AlphaFoldDB" id="A0AAV9S1A1"/>
<protein>
    <submittedName>
        <fullName evidence="1">Uncharacterized protein</fullName>
    </submittedName>
</protein>
<dbReference type="EMBL" id="JAHHUM010001004">
    <property type="protein sequence ID" value="KAK5615098.1"/>
    <property type="molecule type" value="Genomic_DNA"/>
</dbReference>
<gene>
    <name evidence="1" type="ORF">CRENBAI_005695</name>
</gene>
<dbReference type="Proteomes" id="UP001311232">
    <property type="component" value="Unassembled WGS sequence"/>
</dbReference>